<dbReference type="SUPFAM" id="SSF55961">
    <property type="entry name" value="Bet v1-like"/>
    <property type="match status" value="1"/>
</dbReference>
<name>A0A8J7GYS0_9ACTN</name>
<keyword evidence="2" id="KW-1185">Reference proteome</keyword>
<evidence type="ECO:0000313" key="2">
    <source>
        <dbReference type="Proteomes" id="UP000622552"/>
    </source>
</evidence>
<proteinExistence type="predicted"/>
<dbReference type="Gene3D" id="3.30.530.20">
    <property type="match status" value="1"/>
</dbReference>
<dbReference type="EMBL" id="JADOUF010000001">
    <property type="protein sequence ID" value="MBG6141854.1"/>
    <property type="molecule type" value="Genomic_DNA"/>
</dbReference>
<dbReference type="CDD" id="cd07812">
    <property type="entry name" value="SRPBCC"/>
    <property type="match status" value="1"/>
</dbReference>
<protein>
    <recommendedName>
        <fullName evidence="3">Polyketide cyclase/dehydrase/lipid transport protein</fullName>
    </recommendedName>
</protein>
<dbReference type="Pfam" id="PF10604">
    <property type="entry name" value="Polyketide_cyc2"/>
    <property type="match status" value="1"/>
</dbReference>
<reference evidence="1" key="1">
    <citation type="submission" date="2020-11" db="EMBL/GenBank/DDBJ databases">
        <title>Sequencing the genomes of 1000 actinobacteria strains.</title>
        <authorList>
            <person name="Klenk H.-P."/>
        </authorList>
    </citation>
    <scope>NUCLEOTIDE SEQUENCE</scope>
    <source>
        <strain evidence="1">DSM 45356</strain>
    </source>
</reference>
<comment type="caution">
    <text evidence="1">The sequence shown here is derived from an EMBL/GenBank/DDBJ whole genome shotgun (WGS) entry which is preliminary data.</text>
</comment>
<gene>
    <name evidence="1" type="ORF">IW245_008048</name>
</gene>
<evidence type="ECO:0008006" key="3">
    <source>
        <dbReference type="Google" id="ProtNLM"/>
    </source>
</evidence>
<evidence type="ECO:0000313" key="1">
    <source>
        <dbReference type="EMBL" id="MBG6141854.1"/>
    </source>
</evidence>
<dbReference type="AlphaFoldDB" id="A0A8J7GYS0"/>
<dbReference type="InterPro" id="IPR023393">
    <property type="entry name" value="START-like_dom_sf"/>
</dbReference>
<accession>A0A8J7GYS0</accession>
<sequence>MERVRTLSEKLVIDAPAERIYALVGDPRRMAAFSPECFSVWGRGERVGDRFTGWNRRAAFVWFTNCRVVAASPGREYSFDVRTFGLPVARWGYRLVAAQGGTEVTEFWEDQRRDDWRGRLVEALGLLFSGTPAGDRAERNRAGMRATLRNLSRALA</sequence>
<dbReference type="RefSeq" id="WP_197008221.1">
    <property type="nucleotide sequence ID" value="NZ_BONS01000013.1"/>
</dbReference>
<organism evidence="1 2">
    <name type="scientific">Longispora fulva</name>
    <dbReference type="NCBI Taxonomy" id="619741"/>
    <lineage>
        <taxon>Bacteria</taxon>
        <taxon>Bacillati</taxon>
        <taxon>Actinomycetota</taxon>
        <taxon>Actinomycetes</taxon>
        <taxon>Micromonosporales</taxon>
        <taxon>Micromonosporaceae</taxon>
        <taxon>Longispora</taxon>
    </lineage>
</organism>
<dbReference type="Proteomes" id="UP000622552">
    <property type="component" value="Unassembled WGS sequence"/>
</dbReference>
<dbReference type="InterPro" id="IPR019587">
    <property type="entry name" value="Polyketide_cyclase/dehydratase"/>
</dbReference>